<comment type="caution">
    <text evidence="3">The sequence shown here is derived from an EMBL/GenBank/DDBJ whole genome shotgun (WGS) entry which is preliminary data.</text>
</comment>
<name>A0A090Q9H2_NONUL</name>
<keyword evidence="2" id="KW-0812">Transmembrane</keyword>
<sequence length="99" mass="11323">MKKTWGGIIIVVLIIIIITAGRLYKKYDRDQRLQEVNAVSQEQAQQLIQNQRQAEIDAQLAEQTRLRDSAYQVEKAAREQQMADLKALREQLEAEAAGN</sequence>
<keyword evidence="1" id="KW-0175">Coiled coil</keyword>
<protein>
    <submittedName>
        <fullName evidence="3">Uncharacterized protein</fullName>
    </submittedName>
</protein>
<organism evidence="3 4">
    <name type="scientific">Nonlabens ulvanivorans</name>
    <name type="common">Persicivirga ulvanivorans</name>
    <dbReference type="NCBI Taxonomy" id="906888"/>
    <lineage>
        <taxon>Bacteria</taxon>
        <taxon>Pseudomonadati</taxon>
        <taxon>Bacteroidota</taxon>
        <taxon>Flavobacteriia</taxon>
        <taxon>Flavobacteriales</taxon>
        <taxon>Flavobacteriaceae</taxon>
        <taxon>Nonlabens</taxon>
    </lineage>
</organism>
<proteinExistence type="predicted"/>
<accession>A0A090Q9H2</accession>
<evidence type="ECO:0000313" key="3">
    <source>
        <dbReference type="EMBL" id="GAK99630.1"/>
    </source>
</evidence>
<dbReference type="EMBL" id="BBMM01000002">
    <property type="protein sequence ID" value="GAK99630.1"/>
    <property type="molecule type" value="Genomic_DNA"/>
</dbReference>
<feature type="coiled-coil region" evidence="1">
    <location>
        <begin position="44"/>
        <end position="95"/>
    </location>
</feature>
<feature type="transmembrane region" description="Helical" evidence="2">
    <location>
        <begin position="6"/>
        <end position="24"/>
    </location>
</feature>
<evidence type="ECO:0000256" key="1">
    <source>
        <dbReference type="SAM" id="Coils"/>
    </source>
</evidence>
<evidence type="ECO:0000313" key="4">
    <source>
        <dbReference type="Proteomes" id="UP000029226"/>
    </source>
</evidence>
<gene>
    <name evidence="3" type="ORF">JCM19314_3675</name>
</gene>
<dbReference type="AlphaFoldDB" id="A0A090Q9H2"/>
<keyword evidence="2" id="KW-0472">Membrane</keyword>
<dbReference type="Proteomes" id="UP000029226">
    <property type="component" value="Unassembled WGS sequence"/>
</dbReference>
<keyword evidence="2" id="KW-1133">Transmembrane helix</keyword>
<reference evidence="3 4" key="1">
    <citation type="journal article" date="2014" name="Genome Announc.">
        <title>Draft Genome Sequences of Marine Flavobacterium Nonlabens Strains NR17, NR24, NR27, NR32, NR33, and Ara13.</title>
        <authorList>
            <person name="Nakanishi M."/>
            <person name="Meirelles P."/>
            <person name="Suzuki R."/>
            <person name="Takatani N."/>
            <person name="Mino S."/>
            <person name="Suda W."/>
            <person name="Oshima K."/>
            <person name="Hattori M."/>
            <person name="Ohkuma M."/>
            <person name="Hosokawa M."/>
            <person name="Miyashita K."/>
            <person name="Thompson F.L."/>
            <person name="Niwa A."/>
            <person name="Sawabe T."/>
            <person name="Sawabe T."/>
        </authorList>
    </citation>
    <scope>NUCLEOTIDE SEQUENCE [LARGE SCALE GENOMIC DNA]</scope>
    <source>
        <strain evidence="4">JCM19314</strain>
    </source>
</reference>
<evidence type="ECO:0000256" key="2">
    <source>
        <dbReference type="SAM" id="Phobius"/>
    </source>
</evidence>